<dbReference type="Gene3D" id="1.10.1740.10">
    <property type="match status" value="1"/>
</dbReference>
<dbReference type="RefSeq" id="WP_095370999.1">
    <property type="nucleotide sequence ID" value="NZ_CP022983.1"/>
</dbReference>
<proteinExistence type="inferred from homology"/>
<keyword evidence="4" id="KW-0804">Transcription</keyword>
<dbReference type="EMBL" id="CP022983">
    <property type="protein sequence ID" value="ASV67425.1"/>
    <property type="molecule type" value="Genomic_DNA"/>
</dbReference>
<dbReference type="InterPro" id="IPR013325">
    <property type="entry name" value="RNA_pol_sigma_r2"/>
</dbReference>
<feature type="domain" description="RNA polymerase sigma factor 70 region 4 type 2" evidence="6">
    <location>
        <begin position="113"/>
        <end position="163"/>
    </location>
</feature>
<keyword evidence="3" id="KW-0731">Sigma factor</keyword>
<dbReference type="InterPro" id="IPR039425">
    <property type="entry name" value="RNA_pol_sigma-70-like"/>
</dbReference>
<feature type="domain" description="RNA polymerase sigma-70 region 2" evidence="5">
    <location>
        <begin position="21"/>
        <end position="88"/>
    </location>
</feature>
<dbReference type="AlphaFoldDB" id="A0A248TGX2"/>
<name>A0A248TGX2_9BACI</name>
<dbReference type="SUPFAM" id="SSF88946">
    <property type="entry name" value="Sigma2 domain of RNA polymerase sigma factors"/>
    <property type="match status" value="1"/>
</dbReference>
<dbReference type="OrthoDB" id="3472490at2"/>
<dbReference type="InterPro" id="IPR013249">
    <property type="entry name" value="RNA_pol_sigma70_r4_t2"/>
</dbReference>
<evidence type="ECO:0000256" key="1">
    <source>
        <dbReference type="ARBA" id="ARBA00010641"/>
    </source>
</evidence>
<evidence type="ECO:0000259" key="5">
    <source>
        <dbReference type="Pfam" id="PF04542"/>
    </source>
</evidence>
<dbReference type="Proteomes" id="UP000215137">
    <property type="component" value="Chromosome"/>
</dbReference>
<dbReference type="GO" id="GO:0003677">
    <property type="term" value="F:DNA binding"/>
    <property type="evidence" value="ECO:0007669"/>
    <property type="project" value="InterPro"/>
</dbReference>
<sequence length="185" mass="21601">MEEKKWIKAAKKGDNQALAHLFKESYPLLVHYLMKLTLNREEAEDLAQETMTKAIEKLNQFQVKSKFSTWLISIGTKLYIDQKRRQKRADAFKAQHMRKLKWQAQSRNEDWDYLLASLGELEDELRVPIILKHYYGYAYDEIGKMLGIAEGTVKSRVHRGIKTIRKEMGEDEKGPGTMENPIKQG</sequence>
<protein>
    <submittedName>
        <fullName evidence="7">RNA polymerase sigma factor SigY</fullName>
    </submittedName>
</protein>
<dbReference type="InterPro" id="IPR007627">
    <property type="entry name" value="RNA_pol_sigma70_r2"/>
</dbReference>
<dbReference type="NCBIfam" id="NF007216">
    <property type="entry name" value="PRK09638.1"/>
    <property type="match status" value="1"/>
</dbReference>
<evidence type="ECO:0000313" key="8">
    <source>
        <dbReference type="Proteomes" id="UP000215137"/>
    </source>
</evidence>
<dbReference type="Pfam" id="PF04542">
    <property type="entry name" value="Sigma70_r2"/>
    <property type="match status" value="1"/>
</dbReference>
<dbReference type="GO" id="GO:0016987">
    <property type="term" value="F:sigma factor activity"/>
    <property type="evidence" value="ECO:0007669"/>
    <property type="project" value="UniProtKB-KW"/>
</dbReference>
<reference evidence="7 8" key="1">
    <citation type="submission" date="2017-08" db="EMBL/GenBank/DDBJ databases">
        <title>Complete Genome Sequence of Bacillus kochii Oregon-R-modENCODE STRAIN BDGP4, isolated from Drosophila melanogaster gut.</title>
        <authorList>
            <person name="Wan K.H."/>
            <person name="Yu C."/>
            <person name="Park S."/>
            <person name="Hammonds A.S."/>
            <person name="Booth B.W."/>
            <person name="Celniker S.E."/>
        </authorList>
    </citation>
    <scope>NUCLEOTIDE SEQUENCE [LARGE SCALE GENOMIC DNA]</scope>
    <source>
        <strain evidence="7 8">BDGP4</strain>
    </source>
</reference>
<dbReference type="PANTHER" id="PTHR43133:SF60">
    <property type="entry name" value="RNA POLYMERASE SIGMA FACTOR SIGV"/>
    <property type="match status" value="1"/>
</dbReference>
<evidence type="ECO:0000313" key="7">
    <source>
        <dbReference type="EMBL" id="ASV67425.1"/>
    </source>
</evidence>
<evidence type="ECO:0000256" key="2">
    <source>
        <dbReference type="ARBA" id="ARBA00023015"/>
    </source>
</evidence>
<dbReference type="GO" id="GO:0006352">
    <property type="term" value="P:DNA-templated transcription initiation"/>
    <property type="evidence" value="ECO:0007669"/>
    <property type="project" value="InterPro"/>
</dbReference>
<evidence type="ECO:0000256" key="4">
    <source>
        <dbReference type="ARBA" id="ARBA00023163"/>
    </source>
</evidence>
<dbReference type="PANTHER" id="PTHR43133">
    <property type="entry name" value="RNA POLYMERASE ECF-TYPE SIGMA FACTO"/>
    <property type="match status" value="1"/>
</dbReference>
<dbReference type="Pfam" id="PF08281">
    <property type="entry name" value="Sigma70_r4_2"/>
    <property type="match status" value="1"/>
</dbReference>
<keyword evidence="2" id="KW-0805">Transcription regulation</keyword>
<accession>A0A248TGX2</accession>
<dbReference type="InterPro" id="IPR014284">
    <property type="entry name" value="RNA_pol_sigma-70_dom"/>
</dbReference>
<evidence type="ECO:0000259" key="6">
    <source>
        <dbReference type="Pfam" id="PF08281"/>
    </source>
</evidence>
<organism evidence="7 8">
    <name type="scientific">Cytobacillus kochii</name>
    <dbReference type="NCBI Taxonomy" id="859143"/>
    <lineage>
        <taxon>Bacteria</taxon>
        <taxon>Bacillati</taxon>
        <taxon>Bacillota</taxon>
        <taxon>Bacilli</taxon>
        <taxon>Bacillales</taxon>
        <taxon>Bacillaceae</taxon>
        <taxon>Cytobacillus</taxon>
    </lineage>
</organism>
<dbReference type="InterPro" id="IPR036388">
    <property type="entry name" value="WH-like_DNA-bd_sf"/>
</dbReference>
<dbReference type="KEGG" id="bko:CKF48_08845"/>
<dbReference type="Gene3D" id="1.10.10.10">
    <property type="entry name" value="Winged helix-like DNA-binding domain superfamily/Winged helix DNA-binding domain"/>
    <property type="match status" value="1"/>
</dbReference>
<dbReference type="InterPro" id="IPR013324">
    <property type="entry name" value="RNA_pol_sigma_r3/r4-like"/>
</dbReference>
<dbReference type="CDD" id="cd06171">
    <property type="entry name" value="Sigma70_r4"/>
    <property type="match status" value="1"/>
</dbReference>
<evidence type="ECO:0000256" key="3">
    <source>
        <dbReference type="ARBA" id="ARBA00023082"/>
    </source>
</evidence>
<dbReference type="SUPFAM" id="SSF88659">
    <property type="entry name" value="Sigma3 and sigma4 domains of RNA polymerase sigma factors"/>
    <property type="match status" value="1"/>
</dbReference>
<comment type="similarity">
    <text evidence="1">Belongs to the sigma-70 factor family. ECF subfamily.</text>
</comment>
<dbReference type="NCBIfam" id="TIGR02937">
    <property type="entry name" value="sigma70-ECF"/>
    <property type="match status" value="1"/>
</dbReference>
<keyword evidence="8" id="KW-1185">Reference proteome</keyword>
<gene>
    <name evidence="7" type="ORF">CKF48_08845</name>
</gene>